<dbReference type="Proteomes" id="UP000299102">
    <property type="component" value="Unassembled WGS sequence"/>
</dbReference>
<proteinExistence type="predicted"/>
<accession>A0A4C1UW76</accession>
<dbReference type="EMBL" id="BGZK01000231">
    <property type="protein sequence ID" value="GBP30266.1"/>
    <property type="molecule type" value="Genomic_DNA"/>
</dbReference>
<dbReference type="AlphaFoldDB" id="A0A4C1UW76"/>
<name>A0A4C1UW76_EUMVA</name>
<feature type="region of interest" description="Disordered" evidence="1">
    <location>
        <begin position="135"/>
        <end position="157"/>
    </location>
</feature>
<organism evidence="2 3">
    <name type="scientific">Eumeta variegata</name>
    <name type="common">Bagworm moth</name>
    <name type="synonym">Eumeta japonica</name>
    <dbReference type="NCBI Taxonomy" id="151549"/>
    <lineage>
        <taxon>Eukaryota</taxon>
        <taxon>Metazoa</taxon>
        <taxon>Ecdysozoa</taxon>
        <taxon>Arthropoda</taxon>
        <taxon>Hexapoda</taxon>
        <taxon>Insecta</taxon>
        <taxon>Pterygota</taxon>
        <taxon>Neoptera</taxon>
        <taxon>Endopterygota</taxon>
        <taxon>Lepidoptera</taxon>
        <taxon>Glossata</taxon>
        <taxon>Ditrysia</taxon>
        <taxon>Tineoidea</taxon>
        <taxon>Psychidae</taxon>
        <taxon>Oiketicinae</taxon>
        <taxon>Eumeta</taxon>
    </lineage>
</organism>
<gene>
    <name evidence="2" type="ORF">EVAR_27878_1</name>
</gene>
<evidence type="ECO:0000313" key="2">
    <source>
        <dbReference type="EMBL" id="GBP30266.1"/>
    </source>
</evidence>
<protein>
    <submittedName>
        <fullName evidence="2">Uncharacterized protein</fullName>
    </submittedName>
</protein>
<feature type="region of interest" description="Disordered" evidence="1">
    <location>
        <begin position="1"/>
        <end position="34"/>
    </location>
</feature>
<sequence length="251" mass="27802">MFADGGGGTDRSRMMRARRRRQFGPADSSDSRRAARFGPAARSFLYFFLSIGIPYEIASRDGYSLLKPCSTYSFYFRWSRSGLRLLTPAPCELAADDDRGTDSSKCSHVNSPMIRLKPSTYGECTWCGGGGDQRGGSQPGVGSGAEAAQRPPHAAHGALAHIAPRSPRRNHIARRRCRCLDRFDAVTACIATQASIITVILRQRQLKAGIVVSSLSSRSRCTALNNDIEMQSIETRWRSFLQNIFDKVKYR</sequence>
<keyword evidence="3" id="KW-1185">Reference proteome</keyword>
<comment type="caution">
    <text evidence="2">The sequence shown here is derived from an EMBL/GenBank/DDBJ whole genome shotgun (WGS) entry which is preliminary data.</text>
</comment>
<reference evidence="2 3" key="1">
    <citation type="journal article" date="2019" name="Commun. Biol.">
        <title>The bagworm genome reveals a unique fibroin gene that provides high tensile strength.</title>
        <authorList>
            <person name="Kono N."/>
            <person name="Nakamura H."/>
            <person name="Ohtoshi R."/>
            <person name="Tomita M."/>
            <person name="Numata K."/>
            <person name="Arakawa K."/>
        </authorList>
    </citation>
    <scope>NUCLEOTIDE SEQUENCE [LARGE SCALE GENOMIC DNA]</scope>
</reference>
<evidence type="ECO:0000256" key="1">
    <source>
        <dbReference type="SAM" id="MobiDB-lite"/>
    </source>
</evidence>
<evidence type="ECO:0000313" key="3">
    <source>
        <dbReference type="Proteomes" id="UP000299102"/>
    </source>
</evidence>